<dbReference type="Proteomes" id="UP001597221">
    <property type="component" value="Unassembled WGS sequence"/>
</dbReference>
<reference evidence="13" key="1">
    <citation type="journal article" date="2019" name="Int. J. Syst. Evol. Microbiol.">
        <title>The Global Catalogue of Microorganisms (GCM) 10K type strain sequencing project: providing services to taxonomists for standard genome sequencing and annotation.</title>
        <authorList>
            <consortium name="The Broad Institute Genomics Platform"/>
            <consortium name="The Broad Institute Genome Sequencing Center for Infectious Disease"/>
            <person name="Wu L."/>
            <person name="Ma J."/>
        </authorList>
    </citation>
    <scope>NUCLEOTIDE SEQUENCE [LARGE SCALE GENOMIC DNA]</scope>
    <source>
        <strain evidence="13">CGMCC 1.12376</strain>
    </source>
</reference>
<dbReference type="InterPro" id="IPR006407">
    <property type="entry name" value="GlgB"/>
</dbReference>
<dbReference type="InterPro" id="IPR014756">
    <property type="entry name" value="Ig_E-set"/>
</dbReference>
<dbReference type="Pfam" id="PF02922">
    <property type="entry name" value="CBM_48"/>
    <property type="match status" value="1"/>
</dbReference>
<evidence type="ECO:0000256" key="9">
    <source>
        <dbReference type="ARBA" id="ARBA00023277"/>
    </source>
</evidence>
<dbReference type="NCBIfam" id="NF003811">
    <property type="entry name" value="PRK05402.1"/>
    <property type="match status" value="1"/>
</dbReference>
<dbReference type="InterPro" id="IPR037439">
    <property type="entry name" value="Branching_enzy"/>
</dbReference>
<evidence type="ECO:0000256" key="3">
    <source>
        <dbReference type="ARBA" id="ARBA00004964"/>
    </source>
</evidence>
<dbReference type="InterPro" id="IPR004193">
    <property type="entry name" value="Glyco_hydro_13_N"/>
</dbReference>
<dbReference type="CDD" id="cd11322">
    <property type="entry name" value="AmyAc_Glg_BE"/>
    <property type="match status" value="1"/>
</dbReference>
<dbReference type="PANTHER" id="PTHR43651:SF3">
    <property type="entry name" value="1,4-ALPHA-GLUCAN-BRANCHING ENZYME"/>
    <property type="match status" value="1"/>
</dbReference>
<evidence type="ECO:0000313" key="12">
    <source>
        <dbReference type="EMBL" id="MFD1607189.1"/>
    </source>
</evidence>
<keyword evidence="6 10" id="KW-0328">Glycosyltransferase</keyword>
<keyword evidence="7 10" id="KW-0808">Transferase</keyword>
<sequence>MYRIAEEDIFLFHQGTNYQSYQLLGCHFIDWEEEQGYRFVVWAPHAKHVAIASELNGWQGNTHELKRWNEEGLWVGFFTDIPPCTAYKYQITTVDNERILKADPYATQAEIRPQTASMTPSLQSYEWNDDAWQEQMKIYNPYTSPITIYEVHLGSWRIKDNGDFYTYTELAQILIPYVKDLGYTHIELLPIAEHPLDLSWGYQITGYYAVTSRYGTPEEFKYFIDCCHQAGIGVIMDWVPGHFCKDDFGLREFDGRPLYEYQDPKKAEKRNWGTLAFDFGRPEVQSFLVSNAIYWLKEFHIDGLRVDAVASMLYLNFDRPDDEEKIFNSYGGEENLEASAFLQKLNETVFRYRPNALVMAEDSSDLPMITSPTYLGGLGFNFKWNMGWMNDMLEFMKLDPIHRKWHHNLVTFSFMYTFAENFLLPLSHDEVVHGKKSLLDKMPGDQWQQFASLRLLIGYMYTHPGKKLLFMGTELALYSEWKDQEQLDWHLLDYPLHKGIFHYVKKLNHFLKDQPALYELDHESSGFEWIDPHNIDQSIIAFRRRARNKQEELIIVCNFTPKVYYDYKVGVPEPGVHEEIFNSDHESFGGSGQLNGMHFSFPDKWHGMKQHIKVKIAPLAVMIFKRRVEEDAK</sequence>
<dbReference type="Gene3D" id="3.20.20.80">
    <property type="entry name" value="Glycosidases"/>
    <property type="match status" value="1"/>
</dbReference>
<protein>
    <recommendedName>
        <fullName evidence="10">1,4-alpha-glucan branching enzyme GlgB</fullName>
        <ecNumber evidence="10">2.4.1.18</ecNumber>
    </recommendedName>
    <alternativeName>
        <fullName evidence="10">1,4-alpha-D-glucan:1,4-alpha-D-glucan 6-glucosyl-transferase</fullName>
    </alternativeName>
    <alternativeName>
        <fullName evidence="10">Alpha-(1-&gt;4)-glucan branching enzyme</fullName>
    </alternativeName>
    <alternativeName>
        <fullName evidence="10">Glycogen branching enzyme</fullName>
        <shortName evidence="10">BE</shortName>
    </alternativeName>
</protein>
<dbReference type="Pfam" id="PF02806">
    <property type="entry name" value="Alpha-amylase_C"/>
    <property type="match status" value="1"/>
</dbReference>
<comment type="pathway">
    <text evidence="3 10">Glycan biosynthesis; glycogen biosynthesis.</text>
</comment>
<organism evidence="12 13">
    <name type="scientific">Oceanobacillus luteolus</name>
    <dbReference type="NCBI Taxonomy" id="1274358"/>
    <lineage>
        <taxon>Bacteria</taxon>
        <taxon>Bacillati</taxon>
        <taxon>Bacillota</taxon>
        <taxon>Bacilli</taxon>
        <taxon>Bacillales</taxon>
        <taxon>Bacillaceae</taxon>
        <taxon>Oceanobacillus</taxon>
    </lineage>
</organism>
<evidence type="ECO:0000256" key="10">
    <source>
        <dbReference type="HAMAP-Rule" id="MF_00685"/>
    </source>
</evidence>
<comment type="catalytic activity">
    <reaction evidence="1 10">
        <text>Transfers a segment of a (1-&gt;4)-alpha-D-glucan chain to a primary hydroxy group in a similar glucan chain.</text>
        <dbReference type="EC" id="2.4.1.18"/>
    </reaction>
</comment>
<proteinExistence type="inferred from homology"/>
<dbReference type="SUPFAM" id="SSF51011">
    <property type="entry name" value="Glycosyl hydrolase domain"/>
    <property type="match status" value="1"/>
</dbReference>
<dbReference type="NCBIfam" id="NF008967">
    <property type="entry name" value="PRK12313.1"/>
    <property type="match status" value="1"/>
</dbReference>
<keyword evidence="9 10" id="KW-0119">Carbohydrate metabolism</keyword>
<dbReference type="HAMAP" id="MF_00685">
    <property type="entry name" value="GlgB"/>
    <property type="match status" value="1"/>
</dbReference>
<dbReference type="EMBL" id="JBHUDE010000028">
    <property type="protein sequence ID" value="MFD1607189.1"/>
    <property type="molecule type" value="Genomic_DNA"/>
</dbReference>
<accession>A0ABW4HQT9</accession>
<name>A0ABW4HQT9_9BACI</name>
<dbReference type="InterPro" id="IPR044143">
    <property type="entry name" value="GlgB_N_E_set_prok"/>
</dbReference>
<dbReference type="InterPro" id="IPR006047">
    <property type="entry name" value="GH13_cat_dom"/>
</dbReference>
<dbReference type="PANTHER" id="PTHR43651">
    <property type="entry name" value="1,4-ALPHA-GLUCAN-BRANCHING ENZYME"/>
    <property type="match status" value="1"/>
</dbReference>
<evidence type="ECO:0000259" key="11">
    <source>
        <dbReference type="SMART" id="SM00642"/>
    </source>
</evidence>
<feature type="active site" description="Nucleophile" evidence="10">
    <location>
        <position position="307"/>
    </location>
</feature>
<comment type="caution">
    <text evidence="12">The sequence shown here is derived from an EMBL/GenBank/DDBJ whole genome shotgun (WGS) entry which is preliminary data.</text>
</comment>
<dbReference type="Pfam" id="PF00128">
    <property type="entry name" value="Alpha-amylase"/>
    <property type="match status" value="2"/>
</dbReference>
<evidence type="ECO:0000313" key="13">
    <source>
        <dbReference type="Proteomes" id="UP001597221"/>
    </source>
</evidence>
<dbReference type="SUPFAM" id="SSF81296">
    <property type="entry name" value="E set domains"/>
    <property type="match status" value="1"/>
</dbReference>
<dbReference type="EC" id="2.4.1.18" evidence="10"/>
<evidence type="ECO:0000256" key="2">
    <source>
        <dbReference type="ARBA" id="ARBA00002953"/>
    </source>
</evidence>
<dbReference type="PIRSF" id="PIRSF000463">
    <property type="entry name" value="GlgB"/>
    <property type="match status" value="1"/>
</dbReference>
<dbReference type="InterPro" id="IPR006048">
    <property type="entry name" value="A-amylase/branching_C"/>
</dbReference>
<evidence type="ECO:0000256" key="7">
    <source>
        <dbReference type="ARBA" id="ARBA00022679"/>
    </source>
</evidence>
<comment type="subunit">
    <text evidence="10">Monomer.</text>
</comment>
<evidence type="ECO:0000256" key="1">
    <source>
        <dbReference type="ARBA" id="ARBA00000826"/>
    </source>
</evidence>
<dbReference type="RefSeq" id="WP_251513468.1">
    <property type="nucleotide sequence ID" value="NZ_JAMBON010000011.1"/>
</dbReference>
<keyword evidence="5 10" id="KW-0321">Glycogen metabolism</keyword>
<comment type="similarity">
    <text evidence="4 10">Belongs to the glycosyl hydrolase 13 family. GlgB subfamily.</text>
</comment>
<evidence type="ECO:0000256" key="4">
    <source>
        <dbReference type="ARBA" id="ARBA00009000"/>
    </source>
</evidence>
<dbReference type="InterPro" id="IPR013783">
    <property type="entry name" value="Ig-like_fold"/>
</dbReference>
<feature type="domain" description="Glycosyl hydrolase family 13 catalytic" evidence="11">
    <location>
        <begin position="150"/>
        <end position="497"/>
    </location>
</feature>
<dbReference type="Gene3D" id="2.60.40.10">
    <property type="entry name" value="Immunoglobulins"/>
    <property type="match status" value="1"/>
</dbReference>
<evidence type="ECO:0000256" key="5">
    <source>
        <dbReference type="ARBA" id="ARBA00022600"/>
    </source>
</evidence>
<dbReference type="InterPro" id="IPR013780">
    <property type="entry name" value="Glyco_hydro_b"/>
</dbReference>
<keyword evidence="8 10" id="KW-0320">Glycogen biosynthesis</keyword>
<gene>
    <name evidence="10 12" type="primary">glgB</name>
    <name evidence="12" type="ORF">ACFSBH_05940</name>
</gene>
<dbReference type="CDD" id="cd02855">
    <property type="entry name" value="E_set_GBE_prok_N"/>
    <property type="match status" value="1"/>
</dbReference>
<feature type="active site" description="Proton donor" evidence="10">
    <location>
        <position position="361"/>
    </location>
</feature>
<dbReference type="NCBIfam" id="TIGR01515">
    <property type="entry name" value="branching_enzym"/>
    <property type="match status" value="1"/>
</dbReference>
<keyword evidence="13" id="KW-1185">Reference proteome</keyword>
<evidence type="ECO:0000256" key="8">
    <source>
        <dbReference type="ARBA" id="ARBA00023056"/>
    </source>
</evidence>
<dbReference type="SUPFAM" id="SSF51445">
    <property type="entry name" value="(Trans)glycosidases"/>
    <property type="match status" value="1"/>
</dbReference>
<evidence type="ECO:0000256" key="6">
    <source>
        <dbReference type="ARBA" id="ARBA00022676"/>
    </source>
</evidence>
<comment type="function">
    <text evidence="2 10">Catalyzes the formation of the alpha-1,6-glucosidic linkages in glycogen by scission of a 1,4-alpha-linked oligosaccharide from growing alpha-1,4-glucan chains and the subsequent attachment of the oligosaccharide to the alpha-1,6 position.</text>
</comment>
<dbReference type="SMART" id="SM00642">
    <property type="entry name" value="Aamy"/>
    <property type="match status" value="1"/>
</dbReference>
<dbReference type="Gene3D" id="2.60.40.1180">
    <property type="entry name" value="Golgi alpha-mannosidase II"/>
    <property type="match status" value="1"/>
</dbReference>
<dbReference type="InterPro" id="IPR017853">
    <property type="entry name" value="GH"/>
</dbReference>
<dbReference type="GO" id="GO:0003844">
    <property type="term" value="F:1,4-alpha-glucan branching enzyme activity"/>
    <property type="evidence" value="ECO:0007669"/>
    <property type="project" value="UniProtKB-EC"/>
</dbReference>